<dbReference type="Pfam" id="PF00343">
    <property type="entry name" value="Phosphorylase"/>
    <property type="match status" value="1"/>
</dbReference>
<evidence type="ECO:0000256" key="5">
    <source>
        <dbReference type="ARBA" id="ARBA00022490"/>
    </source>
</evidence>
<dbReference type="PANTHER" id="PTHR11468:SF3">
    <property type="entry name" value="GLYCOGEN PHOSPHORYLASE, LIVER FORM"/>
    <property type="match status" value="1"/>
</dbReference>
<comment type="caution">
    <text evidence="14">The sequence shown here is derived from an EMBL/GenBank/DDBJ whole genome shotgun (WGS) entry which is preliminary data.</text>
</comment>
<evidence type="ECO:0000256" key="2">
    <source>
        <dbReference type="ARBA" id="ARBA00001933"/>
    </source>
</evidence>
<dbReference type="FunFam" id="3.40.50.2000:FF:000153">
    <property type="entry name" value="Alpha-1,4 glucan phosphorylase"/>
    <property type="match status" value="1"/>
</dbReference>
<proteinExistence type="inferred from homology"/>
<dbReference type="PANTHER" id="PTHR11468">
    <property type="entry name" value="GLYCOGEN PHOSPHORYLASE"/>
    <property type="match status" value="1"/>
</dbReference>
<keyword evidence="8 13" id="KW-0808">Transferase</keyword>
<reference evidence="14" key="1">
    <citation type="submission" date="2020-10" db="EMBL/GenBank/DDBJ databases">
        <authorList>
            <person name="Gilroy R."/>
        </authorList>
    </citation>
    <scope>NUCLEOTIDE SEQUENCE</scope>
    <source>
        <strain evidence="14">ChiSxjej2B14-8506</strain>
    </source>
</reference>
<evidence type="ECO:0000256" key="10">
    <source>
        <dbReference type="ARBA" id="ARBA00023277"/>
    </source>
</evidence>
<evidence type="ECO:0000256" key="4">
    <source>
        <dbReference type="ARBA" id="ARBA00006047"/>
    </source>
</evidence>
<evidence type="ECO:0000313" key="15">
    <source>
        <dbReference type="Proteomes" id="UP000824123"/>
    </source>
</evidence>
<dbReference type="InterPro" id="IPR011833">
    <property type="entry name" value="Glycg_phsphrylas"/>
</dbReference>
<dbReference type="Gene3D" id="3.40.50.2000">
    <property type="entry name" value="Glycogen Phosphorylase B"/>
    <property type="match status" value="2"/>
</dbReference>
<evidence type="ECO:0000256" key="9">
    <source>
        <dbReference type="ARBA" id="ARBA00022898"/>
    </source>
</evidence>
<evidence type="ECO:0000256" key="13">
    <source>
        <dbReference type="RuleBase" id="RU000587"/>
    </source>
</evidence>
<evidence type="ECO:0000256" key="11">
    <source>
        <dbReference type="ARBA" id="ARBA00025174"/>
    </source>
</evidence>
<dbReference type="CDD" id="cd04300">
    <property type="entry name" value="GT35_Glycogen_Phosphorylase"/>
    <property type="match status" value="1"/>
</dbReference>
<evidence type="ECO:0000256" key="8">
    <source>
        <dbReference type="ARBA" id="ARBA00022679"/>
    </source>
</evidence>
<evidence type="ECO:0000256" key="6">
    <source>
        <dbReference type="ARBA" id="ARBA00022533"/>
    </source>
</evidence>
<dbReference type="InterPro" id="IPR000811">
    <property type="entry name" value="Glyco_trans_35"/>
</dbReference>
<protein>
    <recommendedName>
        <fullName evidence="13">Alpha-1,4 glucan phosphorylase</fullName>
        <ecNumber evidence="13">2.4.1.1</ecNumber>
    </recommendedName>
</protein>
<comment type="function">
    <text evidence="11">Phosphorylase is an important allosteric enzyme in carbohydrate metabolism. Enzymes from different sources differ in their regulatory mechanisms and in their natural substrates. However, all known phosphorylases share catalytic and structural properties.</text>
</comment>
<dbReference type="EMBL" id="DVNK01000065">
    <property type="protein sequence ID" value="HIU47719.1"/>
    <property type="molecule type" value="Genomic_DNA"/>
</dbReference>
<comment type="catalytic activity">
    <reaction evidence="1 13">
        <text>[(1-&gt;4)-alpha-D-glucosyl](n) + phosphate = [(1-&gt;4)-alpha-D-glucosyl](n-1) + alpha-D-glucose 1-phosphate</text>
        <dbReference type="Rhea" id="RHEA:41732"/>
        <dbReference type="Rhea" id="RHEA-COMP:9584"/>
        <dbReference type="Rhea" id="RHEA-COMP:9586"/>
        <dbReference type="ChEBI" id="CHEBI:15444"/>
        <dbReference type="ChEBI" id="CHEBI:43474"/>
        <dbReference type="ChEBI" id="CHEBI:58601"/>
        <dbReference type="EC" id="2.4.1.1"/>
    </reaction>
</comment>
<evidence type="ECO:0000313" key="14">
    <source>
        <dbReference type="EMBL" id="HIU47719.1"/>
    </source>
</evidence>
<comment type="cofactor">
    <cofactor evidence="2 13">
        <name>pyridoxal 5'-phosphate</name>
        <dbReference type="ChEBI" id="CHEBI:597326"/>
    </cofactor>
</comment>
<keyword evidence="9 12" id="KW-0663">Pyridoxal phosphate</keyword>
<dbReference type="InterPro" id="IPR035090">
    <property type="entry name" value="Pyridoxal_P_attach_site"/>
</dbReference>
<evidence type="ECO:0000256" key="1">
    <source>
        <dbReference type="ARBA" id="ARBA00001275"/>
    </source>
</evidence>
<name>A0A9D1S577_9FIRM</name>
<evidence type="ECO:0000256" key="3">
    <source>
        <dbReference type="ARBA" id="ARBA00004496"/>
    </source>
</evidence>
<dbReference type="FunFam" id="3.40.50.2000:FF:000003">
    <property type="entry name" value="Alpha-1,4 glucan phosphorylase"/>
    <property type="match status" value="1"/>
</dbReference>
<dbReference type="GO" id="GO:0030170">
    <property type="term" value="F:pyridoxal phosphate binding"/>
    <property type="evidence" value="ECO:0007669"/>
    <property type="project" value="InterPro"/>
</dbReference>
<dbReference type="PROSITE" id="PS00102">
    <property type="entry name" value="PHOSPHORYLASE"/>
    <property type="match status" value="1"/>
</dbReference>
<keyword evidence="7 13" id="KW-0328">Glycosyltransferase</keyword>
<comment type="function">
    <text evidence="13">Allosteric enzyme that catalyzes the rate-limiting step in glycogen catabolism, the phosphorolytic cleavage of glycogen to produce glucose-1-phosphate, and plays a central role in maintaining cellular and organismal glucose homeostasis.</text>
</comment>
<keyword evidence="5" id="KW-0963">Cytoplasm</keyword>
<evidence type="ECO:0000256" key="7">
    <source>
        <dbReference type="ARBA" id="ARBA00022676"/>
    </source>
</evidence>
<dbReference type="GO" id="GO:0008184">
    <property type="term" value="F:glycogen phosphorylase activity"/>
    <property type="evidence" value="ECO:0007669"/>
    <property type="project" value="InterPro"/>
</dbReference>
<keyword evidence="6" id="KW-0021">Allosteric enzyme</keyword>
<dbReference type="PIRSF" id="PIRSF000460">
    <property type="entry name" value="Pprylas_GlgP"/>
    <property type="match status" value="1"/>
</dbReference>
<accession>A0A9D1S577</accession>
<comment type="similarity">
    <text evidence="4 13">Belongs to the glycogen phosphorylase family.</text>
</comment>
<dbReference type="EC" id="2.4.1.1" evidence="13"/>
<dbReference type="NCBIfam" id="TIGR02093">
    <property type="entry name" value="P_ylase"/>
    <property type="match status" value="1"/>
</dbReference>
<dbReference type="Proteomes" id="UP000824123">
    <property type="component" value="Unassembled WGS sequence"/>
</dbReference>
<dbReference type="AlphaFoldDB" id="A0A9D1S577"/>
<comment type="subcellular location">
    <subcellularLocation>
        <location evidence="3">Cytoplasm</location>
    </subcellularLocation>
</comment>
<keyword evidence="10 13" id="KW-0119">Carbohydrate metabolism</keyword>
<evidence type="ECO:0000256" key="12">
    <source>
        <dbReference type="PIRSR" id="PIRSR000460-1"/>
    </source>
</evidence>
<feature type="modified residue" description="N6-(pyridoxal phosphate)lysine" evidence="12">
    <location>
        <position position="656"/>
    </location>
</feature>
<gene>
    <name evidence="14" type="ORF">IAC59_10770</name>
</gene>
<organism evidence="14 15">
    <name type="scientific">Candidatus Fimadaptatus faecigallinarum</name>
    <dbReference type="NCBI Taxonomy" id="2840814"/>
    <lineage>
        <taxon>Bacteria</taxon>
        <taxon>Bacillati</taxon>
        <taxon>Bacillota</taxon>
        <taxon>Clostridia</taxon>
        <taxon>Eubacteriales</taxon>
        <taxon>Candidatus Fimadaptatus</taxon>
    </lineage>
</organism>
<dbReference type="GO" id="GO:0005737">
    <property type="term" value="C:cytoplasm"/>
    <property type="evidence" value="ECO:0007669"/>
    <property type="project" value="UniProtKB-SubCell"/>
</dbReference>
<sequence length="814" mass="93225">MTVYDKDKIIESVKGKLERYFGCEVSDATQEQIYHALASTVRDQVMERRTSSRGERKRQKAKKVYYLSAEFLTGRAMHNNMINLLNEPAYVEAMKELGVDIMQVSECEPEPGLGNGGLGRLAACFMDSLATLNLPAMGCSIRYEYGLFKQKIVNGFQVEMPDNWLKDGNIWEICKPSETMEVHFGGYIEEDWSSGSLKVKHHDYKTVLAVPYDVPILGYDTVMVDMLRLWSARSPKTIDMASFNSGQYTRAMEEKELVEVISKVLYPDDNHLQGKELRLKQQYFFSSASVQYALSDFEKVYGPNWDLLPQKVAIHINDTHPGLAIPEMMRILIDEKGLDWERAERLVRGVFAYTNHTVMSEALERWPEDLIKMLVPRIYSILVEMNRRLCDRLWKVFTGQWNRIGNMAIIAYGNVQMANLCVAMSHHVNGVSQIHAEILKNSTFSDYCKLNPDKFLGITNGITHRRWLMMCNRPLSNLLDETIGQGWRKDALELSKLTPFVDDAAFLEKFRAVKQQNKRAFADWLRARNDITLDVDSIFDVQAKRLHEYKRQLMNALHILILYNRIVNDPNYTFHPVTFIFAAKAAPGYERAKSIIKLINSIAELVKKNKRASELINVVFVENYCVSAAEMIMPAAEVSEQISTAGKEASGTGNMKFMMNGAVTIGTMDGANVEIFDEVGQDNIYIFGMRKDEVEELYRSGRYASSAIYEMNYEVRRAMEQMIDGTLCPADPRIFQDIYHSLLFGGNGSMADEYLVLNDLGSYMQTHDRMVADYSKPDWWRKAAYNTAASGVFSSDRTIREYNERIWHLKPLKL</sequence>
<dbReference type="SUPFAM" id="SSF53756">
    <property type="entry name" value="UDP-Glycosyltransferase/glycogen phosphorylase"/>
    <property type="match status" value="1"/>
</dbReference>
<dbReference type="GO" id="GO:0005980">
    <property type="term" value="P:glycogen catabolic process"/>
    <property type="evidence" value="ECO:0007669"/>
    <property type="project" value="TreeGrafter"/>
</dbReference>
<reference evidence="14" key="2">
    <citation type="journal article" date="2021" name="PeerJ">
        <title>Extensive microbial diversity within the chicken gut microbiome revealed by metagenomics and culture.</title>
        <authorList>
            <person name="Gilroy R."/>
            <person name="Ravi A."/>
            <person name="Getino M."/>
            <person name="Pursley I."/>
            <person name="Horton D.L."/>
            <person name="Alikhan N.F."/>
            <person name="Baker D."/>
            <person name="Gharbi K."/>
            <person name="Hall N."/>
            <person name="Watson M."/>
            <person name="Adriaenssens E.M."/>
            <person name="Foster-Nyarko E."/>
            <person name="Jarju S."/>
            <person name="Secka A."/>
            <person name="Antonio M."/>
            <person name="Oren A."/>
            <person name="Chaudhuri R.R."/>
            <person name="La Ragione R."/>
            <person name="Hildebrand F."/>
            <person name="Pallen M.J."/>
        </authorList>
    </citation>
    <scope>NUCLEOTIDE SEQUENCE</scope>
    <source>
        <strain evidence="14">ChiSxjej2B14-8506</strain>
    </source>
</reference>